<dbReference type="PIRSF" id="PIRSF002849">
    <property type="entry name" value="AAA_ATPase_chaperone_MoxR_prd"/>
    <property type="match status" value="1"/>
</dbReference>
<name>A0A840RDE0_9NEIS</name>
<evidence type="ECO:0000256" key="1">
    <source>
        <dbReference type="ARBA" id="ARBA00022741"/>
    </source>
</evidence>
<dbReference type="InterPro" id="IPR027417">
    <property type="entry name" value="P-loop_NTPase"/>
</dbReference>
<dbReference type="Gene3D" id="1.10.8.80">
    <property type="entry name" value="Magnesium chelatase subunit I, C-Terminal domain"/>
    <property type="match status" value="1"/>
</dbReference>
<dbReference type="PANTHER" id="PTHR42759:SF5">
    <property type="entry name" value="METHANOL DEHYDROGENASE REGULATOR"/>
    <property type="match status" value="1"/>
</dbReference>
<evidence type="ECO:0000259" key="4">
    <source>
        <dbReference type="SMART" id="SM00382"/>
    </source>
</evidence>
<dbReference type="GO" id="GO:0005524">
    <property type="term" value="F:ATP binding"/>
    <property type="evidence" value="ECO:0007669"/>
    <property type="project" value="UniProtKB-KW"/>
</dbReference>
<dbReference type="GO" id="GO:0016887">
    <property type="term" value="F:ATP hydrolysis activity"/>
    <property type="evidence" value="ECO:0007669"/>
    <property type="project" value="InterPro"/>
</dbReference>
<dbReference type="Pfam" id="PF17863">
    <property type="entry name" value="AAA_lid_2"/>
    <property type="match status" value="1"/>
</dbReference>
<evidence type="ECO:0000313" key="5">
    <source>
        <dbReference type="EMBL" id="MBB5190393.1"/>
    </source>
</evidence>
<sequence length="303" mass="33072">MLQPFLATLTQLNTLILGKQNQVRLALTCVLARGHLLFEDVPGVGKTTLAHALAATLGLQFQRVQFTSDLLPADLLGVSVYARESESFRFHRGPVFSQVLLADEINRAPPKTQSALLEAMEEGQVSADGKTWKLPEPFFVIATQNPQSQIGTFALPESQLDRFLMRLELGYPSVSAERALLAGEDRRTLLAQLRPTVLPEQLLAAQAAVAAVRIAPPLLDYVQALAAATRNSERLTYGLSPRALLDLVAATRAWAWLDGRDFAIPEDVQAVFKAVASHRLQGRIHGQPDPHIARDLLASIAIP</sequence>
<dbReference type="AlphaFoldDB" id="A0A840RDE0"/>
<dbReference type="EC" id="3.6.3.-" evidence="5"/>
<keyword evidence="2" id="KW-0067">ATP-binding</keyword>
<organism evidence="5 6">
    <name type="scientific">Silvimonas terrae</name>
    <dbReference type="NCBI Taxonomy" id="300266"/>
    <lineage>
        <taxon>Bacteria</taxon>
        <taxon>Pseudomonadati</taxon>
        <taxon>Pseudomonadota</taxon>
        <taxon>Betaproteobacteria</taxon>
        <taxon>Neisseriales</taxon>
        <taxon>Chitinibacteraceae</taxon>
        <taxon>Silvimonas</taxon>
    </lineage>
</organism>
<dbReference type="InterPro" id="IPR011703">
    <property type="entry name" value="ATPase_AAA-3"/>
</dbReference>
<dbReference type="InterPro" id="IPR003593">
    <property type="entry name" value="AAA+_ATPase"/>
</dbReference>
<dbReference type="PANTHER" id="PTHR42759">
    <property type="entry name" value="MOXR FAMILY PROTEIN"/>
    <property type="match status" value="1"/>
</dbReference>
<protein>
    <submittedName>
        <fullName evidence="5">MoxR-like ATPase</fullName>
        <ecNumber evidence="5">3.6.3.-</ecNumber>
    </submittedName>
</protein>
<proteinExistence type="inferred from homology"/>
<dbReference type="SUPFAM" id="SSF52540">
    <property type="entry name" value="P-loop containing nucleoside triphosphate hydrolases"/>
    <property type="match status" value="1"/>
</dbReference>
<feature type="domain" description="AAA+ ATPase" evidence="4">
    <location>
        <begin position="32"/>
        <end position="173"/>
    </location>
</feature>
<dbReference type="Proteomes" id="UP000543030">
    <property type="component" value="Unassembled WGS sequence"/>
</dbReference>
<keyword evidence="5" id="KW-0378">Hydrolase</keyword>
<reference evidence="5 6" key="1">
    <citation type="submission" date="2020-08" db="EMBL/GenBank/DDBJ databases">
        <title>Genomic Encyclopedia of Type Strains, Phase IV (KMG-IV): sequencing the most valuable type-strain genomes for metagenomic binning, comparative biology and taxonomic classification.</title>
        <authorList>
            <person name="Goeker M."/>
        </authorList>
    </citation>
    <scope>NUCLEOTIDE SEQUENCE [LARGE SCALE GENOMIC DNA]</scope>
    <source>
        <strain evidence="5 6">DSM 18233</strain>
    </source>
</reference>
<keyword evidence="6" id="KW-1185">Reference proteome</keyword>
<dbReference type="FunFam" id="3.40.50.300:FF:000640">
    <property type="entry name" value="MoxR family ATPase"/>
    <property type="match status" value="1"/>
</dbReference>
<dbReference type="Pfam" id="PF07726">
    <property type="entry name" value="AAA_3"/>
    <property type="match status" value="1"/>
</dbReference>
<comment type="caution">
    <text evidence="5">The sequence shown here is derived from an EMBL/GenBank/DDBJ whole genome shotgun (WGS) entry which is preliminary data.</text>
</comment>
<evidence type="ECO:0000313" key="6">
    <source>
        <dbReference type="Proteomes" id="UP000543030"/>
    </source>
</evidence>
<dbReference type="Gene3D" id="3.40.50.300">
    <property type="entry name" value="P-loop containing nucleotide triphosphate hydrolases"/>
    <property type="match status" value="1"/>
</dbReference>
<dbReference type="CDD" id="cd00009">
    <property type="entry name" value="AAA"/>
    <property type="match status" value="1"/>
</dbReference>
<gene>
    <name evidence="5" type="ORF">HNQ50_001115</name>
</gene>
<dbReference type="InterPro" id="IPR050764">
    <property type="entry name" value="CbbQ/NirQ/NorQ/GpvN"/>
</dbReference>
<keyword evidence="1" id="KW-0547">Nucleotide-binding</keyword>
<dbReference type="InterPro" id="IPR041628">
    <property type="entry name" value="ChlI/MoxR_AAA_lid"/>
</dbReference>
<dbReference type="EMBL" id="JACHHN010000002">
    <property type="protein sequence ID" value="MBB5190393.1"/>
    <property type="molecule type" value="Genomic_DNA"/>
</dbReference>
<comment type="similarity">
    <text evidence="3">Belongs to the MoxR family.</text>
</comment>
<accession>A0A840RDE0</accession>
<dbReference type="RefSeq" id="WP_184098393.1">
    <property type="nucleotide sequence ID" value="NZ_JACHHN010000002.1"/>
</dbReference>
<dbReference type="SMART" id="SM00382">
    <property type="entry name" value="AAA"/>
    <property type="match status" value="1"/>
</dbReference>
<evidence type="ECO:0000256" key="3">
    <source>
        <dbReference type="ARBA" id="ARBA00061607"/>
    </source>
</evidence>
<evidence type="ECO:0000256" key="2">
    <source>
        <dbReference type="ARBA" id="ARBA00022840"/>
    </source>
</evidence>